<sequence length="75" mass="8171">MMRTIKISLSFVLILNGIAIILAMIGTLSPVWGALVHNGGSLLVVLNSALLLSWKYKTNSDEDRNPYVGKLVSDQ</sequence>
<evidence type="ECO:0000313" key="2">
    <source>
        <dbReference type="EMBL" id="KXA61155.1"/>
    </source>
</evidence>
<dbReference type="STRING" id="39777.B7L28_09150"/>
<feature type="transmembrane region" description="Helical" evidence="1">
    <location>
        <begin position="34"/>
        <end position="54"/>
    </location>
</feature>
<organism evidence="2">
    <name type="scientific">Veillonella atypica</name>
    <dbReference type="NCBI Taxonomy" id="39777"/>
    <lineage>
        <taxon>Bacteria</taxon>
        <taxon>Bacillati</taxon>
        <taxon>Bacillota</taxon>
        <taxon>Negativicutes</taxon>
        <taxon>Veillonellales</taxon>
        <taxon>Veillonellaceae</taxon>
        <taxon>Veillonella</taxon>
    </lineage>
</organism>
<feature type="transmembrane region" description="Helical" evidence="1">
    <location>
        <begin position="7"/>
        <end position="28"/>
    </location>
</feature>
<name>A0A133RZH0_9FIRM</name>
<evidence type="ECO:0000313" key="3">
    <source>
        <dbReference type="Proteomes" id="UP000070226"/>
    </source>
</evidence>
<proteinExistence type="predicted"/>
<dbReference type="Proteomes" id="UP000070226">
    <property type="component" value="Unassembled WGS sequence"/>
</dbReference>
<dbReference type="EMBL" id="LRQT01000123">
    <property type="protein sequence ID" value="KXA61155.1"/>
    <property type="molecule type" value="Genomic_DNA"/>
</dbReference>
<keyword evidence="1" id="KW-0472">Membrane</keyword>
<dbReference type="PATRIC" id="fig|39777.7.peg.1940"/>
<reference evidence="2 3" key="1">
    <citation type="submission" date="2016-01" db="EMBL/GenBank/DDBJ databases">
        <authorList>
            <person name="Oliw E.H."/>
        </authorList>
    </citation>
    <scope>NUCLEOTIDE SEQUENCE [LARGE SCALE GENOMIC DNA]</scope>
    <source>
        <strain evidence="2 3">CMW7756B</strain>
    </source>
</reference>
<evidence type="ECO:0000256" key="1">
    <source>
        <dbReference type="SAM" id="Phobius"/>
    </source>
</evidence>
<gene>
    <name evidence="2" type="ORF">HMPREF3233_01971</name>
</gene>
<dbReference type="AlphaFoldDB" id="A0A133RZH0"/>
<keyword evidence="1" id="KW-0812">Transmembrane</keyword>
<dbReference type="RefSeq" id="WP_072270599.1">
    <property type="nucleotide sequence ID" value="NZ_KQ958138.1"/>
</dbReference>
<accession>A0A133RZH0</accession>
<keyword evidence="1" id="KW-1133">Transmembrane helix</keyword>
<comment type="caution">
    <text evidence="2">The sequence shown here is derived from an EMBL/GenBank/DDBJ whole genome shotgun (WGS) entry which is preliminary data.</text>
</comment>
<protein>
    <submittedName>
        <fullName evidence="2">Uncharacterized protein</fullName>
    </submittedName>
</protein>